<dbReference type="InterPro" id="IPR019734">
    <property type="entry name" value="TPR_rpt"/>
</dbReference>
<dbReference type="EMBL" id="JAVIJC010000013">
    <property type="protein sequence ID" value="MDX8492826.1"/>
    <property type="molecule type" value="Genomic_DNA"/>
</dbReference>
<dbReference type="RefSeq" id="WP_320226815.1">
    <property type="nucleotide sequence ID" value="NZ_JAVIJC010000013.1"/>
</dbReference>
<keyword evidence="3" id="KW-1185">Reference proteome</keyword>
<dbReference type="Proteomes" id="UP001271249">
    <property type="component" value="Unassembled WGS sequence"/>
</dbReference>
<evidence type="ECO:0000313" key="2">
    <source>
        <dbReference type="EMBL" id="MDX8492826.1"/>
    </source>
</evidence>
<dbReference type="InterPro" id="IPR011990">
    <property type="entry name" value="TPR-like_helical_dom_sf"/>
</dbReference>
<protein>
    <submittedName>
        <fullName evidence="2">Adenylate/guanylate cyclase domain-containing protein</fullName>
        <ecNumber evidence="2">2.7.7.-</ecNumber>
    </submittedName>
</protein>
<comment type="caution">
    <text evidence="2">The sequence shown here is derived from an EMBL/GenBank/DDBJ whole genome shotgun (WGS) entry which is preliminary data.</text>
</comment>
<organism evidence="2 3">
    <name type="scientific">Mesorhizobium captivum</name>
    <dbReference type="NCBI Taxonomy" id="3072319"/>
    <lineage>
        <taxon>Bacteria</taxon>
        <taxon>Pseudomonadati</taxon>
        <taxon>Pseudomonadota</taxon>
        <taxon>Alphaproteobacteria</taxon>
        <taxon>Hyphomicrobiales</taxon>
        <taxon>Phyllobacteriaceae</taxon>
        <taxon>Mesorhizobium</taxon>
    </lineage>
</organism>
<dbReference type="EC" id="2.7.7.-" evidence="2"/>
<reference evidence="2 3" key="1">
    <citation type="submission" date="2023-08" db="EMBL/GenBank/DDBJ databases">
        <title>Implementing the SeqCode for naming new Mesorhizobium species isolated from Vachellia karroo root nodules.</title>
        <authorList>
            <person name="Van Lill M."/>
        </authorList>
    </citation>
    <scope>NUCLEOTIDE SEQUENCE [LARGE SCALE GENOMIC DNA]</scope>
    <source>
        <strain evidence="2 3">VK22B</strain>
    </source>
</reference>
<dbReference type="CDD" id="cd07302">
    <property type="entry name" value="CHD"/>
    <property type="match status" value="1"/>
</dbReference>
<name>A0ABU4Z0T7_9HYPH</name>
<dbReference type="SMART" id="SM00028">
    <property type="entry name" value="TPR"/>
    <property type="match status" value="4"/>
</dbReference>
<proteinExistence type="predicted"/>
<dbReference type="InterPro" id="IPR029787">
    <property type="entry name" value="Nucleotide_cyclase"/>
</dbReference>
<dbReference type="PANTHER" id="PTHR43081">
    <property type="entry name" value="ADENYLATE CYCLASE, TERMINAL-DIFFERENTIATION SPECIFIC-RELATED"/>
    <property type="match status" value="1"/>
</dbReference>
<dbReference type="GO" id="GO:0016779">
    <property type="term" value="F:nucleotidyltransferase activity"/>
    <property type="evidence" value="ECO:0007669"/>
    <property type="project" value="UniProtKB-KW"/>
</dbReference>
<dbReference type="Gene3D" id="3.30.70.1230">
    <property type="entry name" value="Nucleotide cyclase"/>
    <property type="match status" value="1"/>
</dbReference>
<dbReference type="InterPro" id="IPR001054">
    <property type="entry name" value="A/G_cyclase"/>
</dbReference>
<accession>A0ABU4Z0T7</accession>
<dbReference type="PANTHER" id="PTHR43081:SF19">
    <property type="entry name" value="PH-SENSITIVE ADENYLATE CYCLASE RV1264"/>
    <property type="match status" value="1"/>
</dbReference>
<feature type="domain" description="Guanylate cyclase" evidence="1">
    <location>
        <begin position="13"/>
        <end position="128"/>
    </location>
</feature>
<keyword evidence="2" id="KW-0808">Transferase</keyword>
<dbReference type="Gene3D" id="3.40.50.10070">
    <property type="entry name" value="TolB, N-terminal domain"/>
    <property type="match status" value="1"/>
</dbReference>
<dbReference type="PROSITE" id="PS50125">
    <property type="entry name" value="GUANYLATE_CYCLASE_2"/>
    <property type="match status" value="1"/>
</dbReference>
<dbReference type="SUPFAM" id="SSF48452">
    <property type="entry name" value="TPR-like"/>
    <property type="match status" value="1"/>
</dbReference>
<dbReference type="Pfam" id="PF00211">
    <property type="entry name" value="Guanylate_cyc"/>
    <property type="match status" value="1"/>
</dbReference>
<keyword evidence="2" id="KW-0548">Nucleotidyltransferase</keyword>
<dbReference type="SUPFAM" id="SSF55073">
    <property type="entry name" value="Nucleotide cyclase"/>
    <property type="match status" value="1"/>
</dbReference>
<dbReference type="InterPro" id="IPR050697">
    <property type="entry name" value="Adenylyl/Guanylyl_Cyclase_3/4"/>
</dbReference>
<evidence type="ECO:0000259" key="1">
    <source>
        <dbReference type="PROSITE" id="PS50125"/>
    </source>
</evidence>
<dbReference type="Gene3D" id="1.25.40.10">
    <property type="entry name" value="Tetratricopeptide repeat domain"/>
    <property type="match status" value="1"/>
</dbReference>
<sequence length="590" mass="64479">MNEESRTMRRLAAILAADVVGYSRLMGIDEEGTLAALKAHRKEVIDPLIAQHQGRVFKTTGDGLLIEFASIVDAVRCAIVIQQGIESRNANVDESRRIRFRVGINVGDVIVEGDDIFGDGVNVAARLQALAEPGRICVSATVREHVVEKLPIGFADLGEHSVKNIARPVHVYRIETRTEPRNVDVIDQQQTVLALPDRPSIAVLPFTNLSGDPEQDYFADGLVEDVITGLSKFPGFFVIARNSTFPYKGKAVDVRQVAKDLGVRYVLEGSVRKSANRLRITGQLIEGAAGTHVWADKFEGPLEDVFDLQDQLTGSIVGAIEPSLRRAEIQRARLKRTESLGAYDLYLRALPHAFANTSADNDQALALLGQALKLDPEYAAAHAYAAWVFEQRFLRGGFRPDDRGAAQRHAHLALTLGVDDAQALAIGAFVLGNITHDYDAAIMTLDRALKVNPNSALALGFSSLVHMFSERYERASDDAERALRLSPFDPLNYHPYLALAWTCFFTGRLTEAATYAALALEANPGFSVLHAAVAAVQAELGRADAARAAATRLLEVAPEWTISGFVRMELMRPELMDKLASALRKTGLPE</sequence>
<evidence type="ECO:0000313" key="3">
    <source>
        <dbReference type="Proteomes" id="UP001271249"/>
    </source>
</evidence>
<gene>
    <name evidence="2" type="ORF">RFN29_14705</name>
</gene>